<dbReference type="EMBL" id="CM000781">
    <property type="protein sequence ID" value="AQK74348.1"/>
    <property type="molecule type" value="Genomic_DNA"/>
</dbReference>
<sequence length="180" mass="20825">MLEAYNSLSYVPNTNFKECIFFCDSKVLVVGWIGQGSFCRCKYATDFRMAWSLAVVWCFCLQAVDTFSGIRGSMSNYYDDYDDIDGMEDDYDMDDPIDDMVDEQQGIRDSDVEDNDYGQPVCFLFFFHILHVLSSLHIAFEMHNSYWTSIISSTATIQACTILNADLAYLLHMLHCYLQW</sequence>
<protein>
    <submittedName>
        <fullName evidence="1">Transducin/WD40 repeat-like superfamily protein</fullName>
    </submittedName>
</protein>
<accession>A0A1D6HIM3</accession>
<name>A0A1D6HIM3_MAIZE</name>
<gene>
    <name evidence="1" type="ORF">ZEAMMB73_Zm00001d017872</name>
</gene>
<reference evidence="1" key="1">
    <citation type="submission" date="2015-12" db="EMBL/GenBank/DDBJ databases">
        <title>Update maize B73 reference genome by single molecule sequencing technologies.</title>
        <authorList>
            <consortium name="Maize Genome Sequencing Project"/>
            <person name="Ware D."/>
        </authorList>
    </citation>
    <scope>NUCLEOTIDE SEQUENCE</scope>
    <source>
        <tissue evidence="1">Seedling</tissue>
    </source>
</reference>
<dbReference type="AlphaFoldDB" id="A0A1D6HIM3"/>
<organism evidence="1">
    <name type="scientific">Zea mays</name>
    <name type="common">Maize</name>
    <dbReference type="NCBI Taxonomy" id="4577"/>
    <lineage>
        <taxon>Eukaryota</taxon>
        <taxon>Viridiplantae</taxon>
        <taxon>Streptophyta</taxon>
        <taxon>Embryophyta</taxon>
        <taxon>Tracheophyta</taxon>
        <taxon>Spermatophyta</taxon>
        <taxon>Magnoliopsida</taxon>
        <taxon>Liliopsida</taxon>
        <taxon>Poales</taxon>
        <taxon>Poaceae</taxon>
        <taxon>PACMAD clade</taxon>
        <taxon>Panicoideae</taxon>
        <taxon>Andropogonodae</taxon>
        <taxon>Andropogoneae</taxon>
        <taxon>Tripsacinae</taxon>
        <taxon>Zea</taxon>
    </lineage>
</organism>
<proteinExistence type="predicted"/>
<evidence type="ECO:0000313" key="1">
    <source>
        <dbReference type="EMBL" id="AQK74348.1"/>
    </source>
</evidence>